<keyword evidence="7" id="KW-1185">Reference proteome</keyword>
<sequence>MLLDMQNICKSFYGMKALDGVNFHLRSGEVHALIGGNGAGKSTLAKMISGYHQPDEGTIAIEGEQVLVRSPIEAHRLGVSMIYQDPVLIQDLTIADNIFLGSEPRLLGFLVNRRKMNKDAKHLMKSLGVFHQPATPVRRLSLSEQQAVAIAKAVSKRTRILIMDEPTTGLTVLERERLFGLLRLFRKEGIGIVYITHQLDELHQLCDRITILRDGKHVITRELKGLTENEIVDLILGKELKRIFPQVRHTVGEELLHVKGLTRNPWFRNVHFQLHEGEILGFAGLTGSGRTELVKSLFGEMKRDSGEVYWKGKNVHFRSPREAIQHQFGFVHRNRLTKDLFPDMEISQNLTISSLKQLHRWQFLLREQEQDTALDAILQLNIQIQGPDQKVKHLSGGNQQKAALGKWWVAGADLYMLEEPTQGIDVGAKSEMYATIHTLVQEGKGMIIISSDFSELLRLCTRILVMREGCIVDEMTSDEASEERIVRSASGIYCGQDPSL</sequence>
<evidence type="ECO:0000256" key="3">
    <source>
        <dbReference type="ARBA" id="ARBA00022741"/>
    </source>
</evidence>
<dbReference type="Gene3D" id="3.40.50.300">
    <property type="entry name" value="P-loop containing nucleotide triphosphate hydrolases"/>
    <property type="match status" value="2"/>
</dbReference>
<name>A0ABX1Y884_9BACL</name>
<dbReference type="PROSITE" id="PS50893">
    <property type="entry name" value="ABC_TRANSPORTER_2"/>
    <property type="match status" value="2"/>
</dbReference>
<dbReference type="SMART" id="SM00382">
    <property type="entry name" value="AAA"/>
    <property type="match status" value="2"/>
</dbReference>
<organism evidence="6 7">
    <name type="scientific">Paenibacillus phytorum</name>
    <dbReference type="NCBI Taxonomy" id="2654977"/>
    <lineage>
        <taxon>Bacteria</taxon>
        <taxon>Bacillati</taxon>
        <taxon>Bacillota</taxon>
        <taxon>Bacilli</taxon>
        <taxon>Bacillales</taxon>
        <taxon>Paenibacillaceae</taxon>
        <taxon>Paenibacillus</taxon>
    </lineage>
</organism>
<keyword evidence="2" id="KW-0677">Repeat</keyword>
<dbReference type="PANTHER" id="PTHR43790">
    <property type="entry name" value="CARBOHYDRATE TRANSPORT ATP-BINDING PROTEIN MG119-RELATED"/>
    <property type="match status" value="1"/>
</dbReference>
<dbReference type="CDD" id="cd03216">
    <property type="entry name" value="ABC_Carb_Monos_I"/>
    <property type="match status" value="1"/>
</dbReference>
<feature type="domain" description="ABC transporter" evidence="5">
    <location>
        <begin position="3"/>
        <end position="239"/>
    </location>
</feature>
<evidence type="ECO:0000256" key="2">
    <source>
        <dbReference type="ARBA" id="ARBA00022737"/>
    </source>
</evidence>
<evidence type="ECO:0000256" key="1">
    <source>
        <dbReference type="ARBA" id="ARBA00022448"/>
    </source>
</evidence>
<feature type="domain" description="ABC transporter" evidence="5">
    <location>
        <begin position="251"/>
        <end position="493"/>
    </location>
</feature>
<dbReference type="GO" id="GO:0005524">
    <property type="term" value="F:ATP binding"/>
    <property type="evidence" value="ECO:0007669"/>
    <property type="project" value="UniProtKB-KW"/>
</dbReference>
<dbReference type="InterPro" id="IPR003593">
    <property type="entry name" value="AAA+_ATPase"/>
</dbReference>
<dbReference type="SUPFAM" id="SSF52540">
    <property type="entry name" value="P-loop containing nucleoside triphosphate hydrolases"/>
    <property type="match status" value="2"/>
</dbReference>
<dbReference type="Proteomes" id="UP000616779">
    <property type="component" value="Unassembled WGS sequence"/>
</dbReference>
<evidence type="ECO:0000256" key="4">
    <source>
        <dbReference type="ARBA" id="ARBA00022840"/>
    </source>
</evidence>
<keyword evidence="1" id="KW-0813">Transport</keyword>
<dbReference type="CDD" id="cd03215">
    <property type="entry name" value="ABC_Carb_Monos_II"/>
    <property type="match status" value="1"/>
</dbReference>
<dbReference type="InterPro" id="IPR003439">
    <property type="entry name" value="ABC_transporter-like_ATP-bd"/>
</dbReference>
<evidence type="ECO:0000259" key="5">
    <source>
        <dbReference type="PROSITE" id="PS50893"/>
    </source>
</evidence>
<protein>
    <submittedName>
        <fullName evidence="6">ATP-binding cassette domain-containing protein</fullName>
    </submittedName>
</protein>
<dbReference type="InterPro" id="IPR050107">
    <property type="entry name" value="ABC_carbohydrate_import_ATPase"/>
</dbReference>
<evidence type="ECO:0000313" key="7">
    <source>
        <dbReference type="Proteomes" id="UP000616779"/>
    </source>
</evidence>
<dbReference type="InterPro" id="IPR017871">
    <property type="entry name" value="ABC_transporter-like_CS"/>
</dbReference>
<comment type="caution">
    <text evidence="6">The sequence shown here is derived from an EMBL/GenBank/DDBJ whole genome shotgun (WGS) entry which is preliminary data.</text>
</comment>
<keyword evidence="4 6" id="KW-0067">ATP-binding</keyword>
<evidence type="ECO:0000313" key="6">
    <source>
        <dbReference type="EMBL" id="NOU77157.1"/>
    </source>
</evidence>
<dbReference type="Pfam" id="PF00005">
    <property type="entry name" value="ABC_tran"/>
    <property type="match status" value="2"/>
</dbReference>
<proteinExistence type="predicted"/>
<dbReference type="PROSITE" id="PS00211">
    <property type="entry name" value="ABC_TRANSPORTER_1"/>
    <property type="match status" value="1"/>
</dbReference>
<accession>A0ABX1Y884</accession>
<reference evidence="6 7" key="1">
    <citation type="submission" date="2019-10" db="EMBL/GenBank/DDBJ databases">
        <title>Description of Paenibacillus terrestris sp. nov.</title>
        <authorList>
            <person name="Carlier A."/>
            <person name="Qi S."/>
        </authorList>
    </citation>
    <scope>NUCLEOTIDE SEQUENCE [LARGE SCALE GENOMIC DNA]</scope>
    <source>
        <strain evidence="6 7">LMG 31458</strain>
    </source>
</reference>
<dbReference type="PANTHER" id="PTHR43790:SF9">
    <property type="entry name" value="GALACTOFURANOSE TRANSPORTER ATP-BINDING PROTEIN YTFR"/>
    <property type="match status" value="1"/>
</dbReference>
<dbReference type="EMBL" id="WHOA01000258">
    <property type="protein sequence ID" value="NOU77157.1"/>
    <property type="molecule type" value="Genomic_DNA"/>
</dbReference>
<dbReference type="InterPro" id="IPR027417">
    <property type="entry name" value="P-loop_NTPase"/>
</dbReference>
<gene>
    <name evidence="6" type="ORF">GC098_38340</name>
</gene>
<keyword evidence="3" id="KW-0547">Nucleotide-binding</keyword>